<keyword evidence="7" id="KW-1185">Reference proteome</keyword>
<name>A0ABS6VUD5_9GAMM</name>
<dbReference type="PANTHER" id="PTHR30629">
    <property type="entry name" value="PROPHAGE INTEGRASE"/>
    <property type="match status" value="1"/>
</dbReference>
<feature type="domain" description="Core-binding (CB)" evidence="5">
    <location>
        <begin position="100"/>
        <end position="181"/>
    </location>
</feature>
<protein>
    <submittedName>
        <fullName evidence="6">Integrase family protein</fullName>
    </submittedName>
</protein>
<dbReference type="Pfam" id="PF00589">
    <property type="entry name" value="Phage_integrase"/>
    <property type="match status" value="1"/>
</dbReference>
<evidence type="ECO:0000313" key="7">
    <source>
        <dbReference type="Proteomes" id="UP001166291"/>
    </source>
</evidence>
<comment type="caution">
    <text evidence="6">The sequence shown here is derived from an EMBL/GenBank/DDBJ whole genome shotgun (WGS) entry which is preliminary data.</text>
</comment>
<keyword evidence="2" id="KW-0229">DNA integration</keyword>
<feature type="domain" description="Tyr recombinase" evidence="4">
    <location>
        <begin position="211"/>
        <end position="385"/>
    </location>
</feature>
<accession>A0ABS6VUD5</accession>
<dbReference type="InterPro" id="IPR025166">
    <property type="entry name" value="Integrase_DNA_bind_dom"/>
</dbReference>
<evidence type="ECO:0000259" key="4">
    <source>
        <dbReference type="PROSITE" id="PS51898"/>
    </source>
</evidence>
<dbReference type="PANTHER" id="PTHR30629:SF2">
    <property type="entry name" value="PROPHAGE INTEGRASE INTS-RELATED"/>
    <property type="match status" value="1"/>
</dbReference>
<proteinExistence type="inferred from homology"/>
<dbReference type="Pfam" id="PF13356">
    <property type="entry name" value="Arm-DNA-bind_3"/>
    <property type="match status" value="1"/>
</dbReference>
<keyword evidence="3" id="KW-0238">DNA-binding</keyword>
<evidence type="ECO:0000256" key="1">
    <source>
        <dbReference type="ARBA" id="ARBA00008857"/>
    </source>
</evidence>
<dbReference type="Proteomes" id="UP001166291">
    <property type="component" value="Unassembled WGS sequence"/>
</dbReference>
<dbReference type="EMBL" id="JAHWDQ010000003">
    <property type="protein sequence ID" value="MBW2941931.1"/>
    <property type="molecule type" value="Genomic_DNA"/>
</dbReference>
<evidence type="ECO:0000259" key="5">
    <source>
        <dbReference type="PROSITE" id="PS51900"/>
    </source>
</evidence>
<gene>
    <name evidence="6" type="ORF">KXJ70_14130</name>
</gene>
<dbReference type="InterPro" id="IPR002104">
    <property type="entry name" value="Integrase_catalytic"/>
</dbReference>
<dbReference type="InterPro" id="IPR050808">
    <property type="entry name" value="Phage_Integrase"/>
</dbReference>
<evidence type="ECO:0000313" key="6">
    <source>
        <dbReference type="EMBL" id="MBW2941931.1"/>
    </source>
</evidence>
<dbReference type="PROSITE" id="PS51900">
    <property type="entry name" value="CB"/>
    <property type="match status" value="1"/>
</dbReference>
<evidence type="ECO:0000256" key="2">
    <source>
        <dbReference type="ARBA" id="ARBA00022908"/>
    </source>
</evidence>
<dbReference type="PROSITE" id="PS51898">
    <property type="entry name" value="TYR_RECOMBINASE"/>
    <property type="match status" value="1"/>
</dbReference>
<evidence type="ECO:0000256" key="3">
    <source>
        <dbReference type="PROSITE-ProRule" id="PRU01248"/>
    </source>
</evidence>
<comment type="similarity">
    <text evidence="1">Belongs to the 'phage' integrase family.</text>
</comment>
<organism evidence="6 7">
    <name type="scientific">Zhongshania aquimaris</name>
    <dbReference type="NCBI Taxonomy" id="2857107"/>
    <lineage>
        <taxon>Bacteria</taxon>
        <taxon>Pseudomonadati</taxon>
        <taxon>Pseudomonadota</taxon>
        <taxon>Gammaproteobacteria</taxon>
        <taxon>Cellvibrionales</taxon>
        <taxon>Spongiibacteraceae</taxon>
        <taxon>Zhongshania</taxon>
    </lineage>
</organism>
<dbReference type="InterPro" id="IPR044068">
    <property type="entry name" value="CB"/>
</dbReference>
<reference evidence="6" key="1">
    <citation type="submission" date="2021-07" db="EMBL/GenBank/DDBJ databases">
        <title>Zhongshania sp. CAU 1632 isolated from seawater.</title>
        <authorList>
            <person name="Kim W."/>
        </authorList>
    </citation>
    <scope>NUCLEOTIDE SEQUENCE</scope>
    <source>
        <strain evidence="6">CAU 1632</strain>
    </source>
</reference>
<sequence>MSKLTKSYIDRLPLPKVGSNGKPCQSIYRDGALPGFGLLVGSGGTKSFFVETRISGKVRRVSIGKYGHLTPVQARIKAQELLGSIVLGNDPSAEKQAVAAKATTLGAAFEDYLVTRKDLKPGTIKNYRKCVDGCLSDWLQIRLIDITKDMVQKRHSDIGKTAPARANNTMRVLRAVFNHALAKYEDAAGKPVITINPVERISRTRAWYPIERRRTLIKPHELPAFFKATQELAYDVTRDYIHFLLFTGLRKSEGASLKWSNVSLEDRTFTIPDTKNREPHTLPLSNYLFDLLKQRKDEGSDSVWVFPSPMLEGPLRDPKQAMAQVGEGMGKHVTFHDLRRTFITIAESLDIPAYALKQLLNHRNPNDVTAGYIVADVNRLRGPMSQISLFIIKNSRS</sequence>
<dbReference type="RefSeq" id="WP_219044149.1">
    <property type="nucleotide sequence ID" value="NZ_JAHWDQ010000003.1"/>
</dbReference>